<reference evidence="3" key="2">
    <citation type="submission" date="2004-02" db="EMBL/GenBank/DDBJ databases">
        <authorList>
            <person name="Fuetterer O."/>
            <person name="Angelov A."/>
            <person name="Liesegang H."/>
            <person name="Gottschalk G."/>
            <person name="Schleper C."/>
            <person name="Schepers B."/>
            <person name="Dock C."/>
            <person name="Antranikian G."/>
            <person name="Liebl W."/>
        </authorList>
    </citation>
    <scope>NUCLEOTIDE SEQUENCE</scope>
    <source>
        <strain evidence="3">DSM 9790</strain>
    </source>
</reference>
<dbReference type="STRING" id="263820.PTO1368"/>
<dbReference type="EC" id="2.7.2.4" evidence="3"/>
<dbReference type="Proteomes" id="UP000192315">
    <property type="component" value="Unassembled WGS sequence"/>
</dbReference>
<evidence type="ECO:0000313" key="4">
    <source>
        <dbReference type="EMBL" id="SMD30974.1"/>
    </source>
</evidence>
<dbReference type="GO" id="GO:0005829">
    <property type="term" value="C:cytosol"/>
    <property type="evidence" value="ECO:0007669"/>
    <property type="project" value="TreeGrafter"/>
</dbReference>
<dbReference type="SUPFAM" id="SSF53633">
    <property type="entry name" value="Carbamate kinase-like"/>
    <property type="match status" value="1"/>
</dbReference>
<dbReference type="KEGG" id="pto:PTO1368"/>
<dbReference type="EMBL" id="FWYE01000002">
    <property type="protein sequence ID" value="SMD30974.1"/>
    <property type="molecule type" value="Genomic_DNA"/>
</dbReference>
<gene>
    <name evidence="3" type="ordered locus">PTO1368</name>
    <name evidence="4" type="ORF">SAMN02745355_0892</name>
</gene>
<dbReference type="InterPro" id="IPR036393">
    <property type="entry name" value="AceGlu_kinase-like_sf"/>
</dbReference>
<dbReference type="eggNOG" id="arCOG00861">
    <property type="taxonomic scope" value="Archaea"/>
</dbReference>
<reference evidence="4 6" key="3">
    <citation type="submission" date="2017-04" db="EMBL/GenBank/DDBJ databases">
        <authorList>
            <person name="Varghese N."/>
            <person name="Submissions S."/>
        </authorList>
    </citation>
    <scope>NUCLEOTIDE SEQUENCE [LARGE SCALE GENOMIC DNA]</scope>
    <source>
        <strain evidence="4 6">DSM 9789</strain>
    </source>
</reference>
<feature type="domain" description="Aspartate/glutamate/uridylate kinase" evidence="2">
    <location>
        <begin position="4"/>
        <end position="254"/>
    </location>
</feature>
<dbReference type="FunCoup" id="Q6KZ99">
    <property type="interactions" value="183"/>
</dbReference>
<dbReference type="InParanoid" id="Q6KZ99"/>
<dbReference type="RefSeq" id="WP_011178169.1">
    <property type="nucleotide sequence ID" value="NC_005877.1"/>
</dbReference>
<evidence type="ECO:0000313" key="6">
    <source>
        <dbReference type="Proteomes" id="UP000192315"/>
    </source>
</evidence>
<reference evidence="3 5" key="1">
    <citation type="journal article" date="2004" name="Proc. Natl. Acad. Sci. U.S.A.">
        <title>Genome sequence of Picrophilus torridus and its implications for life around pH 0.</title>
        <authorList>
            <person name="Futterer O."/>
            <person name="Angelov A."/>
            <person name="Liesegang H."/>
            <person name="Gottschalk G."/>
            <person name="Schleper C."/>
            <person name="Schepers B."/>
            <person name="Dock C."/>
            <person name="Antranikian G."/>
            <person name="Liebl W."/>
        </authorList>
    </citation>
    <scope>NUCLEOTIDE SEQUENCE [LARGE SCALE GENOMIC DNA]</scope>
    <source>
        <strain evidence="5">ATCC 700027 / DSM 9790 / JCM 10055 / NBRC 100828</strain>
        <strain evidence="3">DSM 9790</strain>
    </source>
</reference>
<dbReference type="GO" id="GO:0009089">
    <property type="term" value="P:lysine biosynthetic process via diaminopimelate"/>
    <property type="evidence" value="ECO:0007669"/>
    <property type="project" value="TreeGrafter"/>
</dbReference>
<dbReference type="PANTHER" id="PTHR21499:SF70">
    <property type="entry name" value="ASPARTOKINASE"/>
    <property type="match status" value="1"/>
</dbReference>
<dbReference type="GeneID" id="2845046"/>
<evidence type="ECO:0000259" key="2">
    <source>
        <dbReference type="Pfam" id="PF00696"/>
    </source>
</evidence>
<proteinExistence type="inferred from homology"/>
<name>Q6KZ99_PICTO</name>
<evidence type="ECO:0000256" key="1">
    <source>
        <dbReference type="ARBA" id="ARBA00010122"/>
    </source>
</evidence>
<dbReference type="EMBL" id="AE017261">
    <property type="protein sequence ID" value="AAT43953.1"/>
    <property type="molecule type" value="Genomic_DNA"/>
</dbReference>
<dbReference type="Proteomes" id="UP000000438">
    <property type="component" value="Chromosome"/>
</dbReference>
<dbReference type="InterPro" id="IPR001048">
    <property type="entry name" value="Asp/Glu/Uridylate_kinase"/>
</dbReference>
<comment type="similarity">
    <text evidence="1">Belongs to the aspartokinase family.</text>
</comment>
<dbReference type="GO" id="GO:0004072">
    <property type="term" value="F:aspartate kinase activity"/>
    <property type="evidence" value="ECO:0007669"/>
    <property type="project" value="UniProtKB-EC"/>
</dbReference>
<organism evidence="3 5">
    <name type="scientific">Picrophilus torridus (strain ATCC 700027 / DSM 9790 / JCM 10055 / NBRC 100828 / KAW 2/3)</name>
    <dbReference type="NCBI Taxonomy" id="1122961"/>
    <lineage>
        <taxon>Archaea</taxon>
        <taxon>Methanobacteriati</taxon>
        <taxon>Thermoplasmatota</taxon>
        <taxon>Thermoplasmata</taxon>
        <taxon>Thermoplasmatales</taxon>
        <taxon>Picrophilaceae</taxon>
        <taxon>Picrophilus</taxon>
    </lineage>
</organism>
<accession>A0A8G2L836</accession>
<dbReference type="Gene3D" id="3.40.1160.10">
    <property type="entry name" value="Acetylglutamate kinase-like"/>
    <property type="match status" value="1"/>
</dbReference>
<sequence length="337" mass="37754">MEEIVKIGGSILTGTESIERIAELFNDSRIIVTSALKGVTDRLIRIYNENDQESLKDLIEEHKTILTAISDNFDEHLKEIANDMNYYLSCRYKSAFITSGERLAALILYAAISKRNDRFLLLNRPVIITDDSMDDAYAIMDETEKNLKNLVGYEHNYVIPGFMGLSRSGRITSLGRGGSDYSATVIARALNINVVRFITDVPGIMTADPKVVKNAYTVKEVSIYEAMEMARFGVKKFNRKTFEPVLGSNIEIRIESLVSGEMTLISNKTENTVKCLMFDESKNSVTIIGHGILNDKLQNIIITLSDNFVSNGLSITSMLKPGRSFEDVYKEVIGCQR</sequence>
<dbReference type="AlphaFoldDB" id="Q6KZ99"/>
<evidence type="ECO:0000313" key="3">
    <source>
        <dbReference type="EMBL" id="AAT43953.1"/>
    </source>
</evidence>
<keyword evidence="3" id="KW-0808">Transferase</keyword>
<accession>Q6KZ99</accession>
<dbReference type="PANTHER" id="PTHR21499">
    <property type="entry name" value="ASPARTATE KINASE"/>
    <property type="match status" value="1"/>
</dbReference>
<dbReference type="HOGENOM" id="CLU_009116_6_3_2"/>
<dbReference type="PATRIC" id="fig|263820.9.peg.1422"/>
<dbReference type="CDD" id="cd04234">
    <property type="entry name" value="AAK_AK"/>
    <property type="match status" value="1"/>
</dbReference>
<keyword evidence="4" id="KW-0418">Kinase</keyword>
<evidence type="ECO:0000313" key="5">
    <source>
        <dbReference type="Proteomes" id="UP000000438"/>
    </source>
</evidence>
<keyword evidence="6" id="KW-1185">Reference proteome</keyword>
<dbReference type="GO" id="GO:0009090">
    <property type="term" value="P:homoserine biosynthetic process"/>
    <property type="evidence" value="ECO:0007669"/>
    <property type="project" value="TreeGrafter"/>
</dbReference>
<protein>
    <submittedName>
        <fullName evidence="4">Aspartate kinase</fullName>
    </submittedName>
    <submittedName>
        <fullName evidence="3">Aspartokinase</fullName>
        <ecNumber evidence="3">2.7.2.4</ecNumber>
    </submittedName>
</protein>
<dbReference type="OrthoDB" id="8904at2157"/>
<dbReference type="PaxDb" id="263820-PTO1368"/>
<dbReference type="Pfam" id="PF00696">
    <property type="entry name" value="AA_kinase"/>
    <property type="match status" value="1"/>
</dbReference>